<evidence type="ECO:0000256" key="6">
    <source>
        <dbReference type="PROSITE-ProRule" id="PRU00169"/>
    </source>
</evidence>
<comment type="caution">
    <text evidence="8">The sequence shown here is derived from an EMBL/GenBank/DDBJ whole genome shotgun (WGS) entry which is preliminary data.</text>
</comment>
<dbReference type="PANTHER" id="PTHR48111:SF1">
    <property type="entry name" value="TWO-COMPONENT RESPONSE REGULATOR ORR33"/>
    <property type="match status" value="1"/>
</dbReference>
<dbReference type="PANTHER" id="PTHR48111">
    <property type="entry name" value="REGULATOR OF RPOS"/>
    <property type="match status" value="1"/>
</dbReference>
<dbReference type="RefSeq" id="WP_284281276.1">
    <property type="nucleotide sequence ID" value="NZ_BSOJ01000015.1"/>
</dbReference>
<dbReference type="EMBL" id="BSOJ01000015">
    <property type="protein sequence ID" value="GLR26644.1"/>
    <property type="molecule type" value="Genomic_DNA"/>
</dbReference>
<dbReference type="Pfam" id="PF00072">
    <property type="entry name" value="Response_reg"/>
    <property type="match status" value="1"/>
</dbReference>
<dbReference type="SUPFAM" id="SSF52172">
    <property type="entry name" value="CheY-like"/>
    <property type="match status" value="1"/>
</dbReference>
<dbReference type="Gene3D" id="3.30.565.10">
    <property type="entry name" value="Histidine kinase-like ATPase, C-terminal domain"/>
    <property type="match status" value="1"/>
</dbReference>
<sequence length="319" mass="35449">MQILLVEDDDHVRWVIEEMLAKMGHQFASLNSANSALEHIKSAAKNFYDCLILDRNMPGITGIDLLRILRKTPDHAHLPVIMLTGNNTSEAVAEGLASGAQLYLAKPASYDILKAALNSIREQSVQREELRNTLNTTRLGLQMAESLRFQFKTPSQANQLAALLANLADDADEAVIGLSELLMNAVEHGNLEIGYNEKSRLLEQECLQTEIIRRLSDPVLGARVAHVHVDKIQGRFRLTIEDQGHGFDWKPYLEFSQERAFDLHGRGIAMANHSGLKDLKYLGRGNLVEVWLDCPLNSALAPNTELSHSTQCGLETSHA</sequence>
<dbReference type="SMART" id="SM00448">
    <property type="entry name" value="REC"/>
    <property type="match status" value="1"/>
</dbReference>
<accession>A0ABQ5YV45</accession>
<reference evidence="9" key="1">
    <citation type="journal article" date="2019" name="Int. J. Syst. Evol. Microbiol.">
        <title>The Global Catalogue of Microorganisms (GCM) 10K type strain sequencing project: providing services to taxonomists for standard genome sequencing and annotation.</title>
        <authorList>
            <consortium name="The Broad Institute Genomics Platform"/>
            <consortium name="The Broad Institute Genome Sequencing Center for Infectious Disease"/>
            <person name="Wu L."/>
            <person name="Ma J."/>
        </authorList>
    </citation>
    <scope>NUCLEOTIDE SEQUENCE [LARGE SCALE GENOMIC DNA]</scope>
    <source>
        <strain evidence="9">NBRC 105857</strain>
    </source>
</reference>
<keyword evidence="2" id="KW-0902">Two-component regulatory system</keyword>
<evidence type="ECO:0000256" key="1">
    <source>
        <dbReference type="ARBA" id="ARBA00022553"/>
    </source>
</evidence>
<name>A0ABQ5YV45_9BURK</name>
<evidence type="ECO:0000256" key="3">
    <source>
        <dbReference type="ARBA" id="ARBA00023015"/>
    </source>
</evidence>
<dbReference type="CDD" id="cd00156">
    <property type="entry name" value="REC"/>
    <property type="match status" value="1"/>
</dbReference>
<evidence type="ECO:0000256" key="4">
    <source>
        <dbReference type="ARBA" id="ARBA00023125"/>
    </source>
</evidence>
<keyword evidence="5" id="KW-0804">Transcription</keyword>
<keyword evidence="3" id="KW-0805">Transcription regulation</keyword>
<dbReference type="InterPro" id="IPR001789">
    <property type="entry name" value="Sig_transdc_resp-reg_receiver"/>
</dbReference>
<evidence type="ECO:0000313" key="9">
    <source>
        <dbReference type="Proteomes" id="UP001156664"/>
    </source>
</evidence>
<dbReference type="InterPro" id="IPR011006">
    <property type="entry name" value="CheY-like_superfamily"/>
</dbReference>
<feature type="modified residue" description="4-aspartylphosphate" evidence="6">
    <location>
        <position position="54"/>
    </location>
</feature>
<feature type="domain" description="Response regulatory" evidence="7">
    <location>
        <begin position="2"/>
        <end position="121"/>
    </location>
</feature>
<evidence type="ECO:0000313" key="8">
    <source>
        <dbReference type="EMBL" id="GLR26644.1"/>
    </source>
</evidence>
<dbReference type="SUPFAM" id="SSF55874">
    <property type="entry name" value="ATPase domain of HSP90 chaperone/DNA topoisomerase II/histidine kinase"/>
    <property type="match status" value="1"/>
</dbReference>
<dbReference type="InterPro" id="IPR036890">
    <property type="entry name" value="HATPase_C_sf"/>
</dbReference>
<evidence type="ECO:0000256" key="5">
    <source>
        <dbReference type="ARBA" id="ARBA00023163"/>
    </source>
</evidence>
<keyword evidence="1 6" id="KW-0597">Phosphoprotein</keyword>
<evidence type="ECO:0000256" key="2">
    <source>
        <dbReference type="ARBA" id="ARBA00023012"/>
    </source>
</evidence>
<dbReference type="Proteomes" id="UP001156664">
    <property type="component" value="Unassembled WGS sequence"/>
</dbReference>
<dbReference type="InterPro" id="IPR039420">
    <property type="entry name" value="WalR-like"/>
</dbReference>
<gene>
    <name evidence="8" type="ORF">GCM10007875_17340</name>
</gene>
<dbReference type="PROSITE" id="PS50110">
    <property type="entry name" value="RESPONSE_REGULATORY"/>
    <property type="match status" value="1"/>
</dbReference>
<keyword evidence="4" id="KW-0238">DNA-binding</keyword>
<dbReference type="CDD" id="cd16936">
    <property type="entry name" value="HATPase_RsbW-like"/>
    <property type="match status" value="1"/>
</dbReference>
<organism evidence="8 9">
    <name type="scientific">Limnobacter litoralis</name>
    <dbReference type="NCBI Taxonomy" id="481366"/>
    <lineage>
        <taxon>Bacteria</taxon>
        <taxon>Pseudomonadati</taxon>
        <taxon>Pseudomonadota</taxon>
        <taxon>Betaproteobacteria</taxon>
        <taxon>Burkholderiales</taxon>
        <taxon>Burkholderiaceae</taxon>
        <taxon>Limnobacter</taxon>
    </lineage>
</organism>
<dbReference type="Gene3D" id="3.40.50.2300">
    <property type="match status" value="1"/>
</dbReference>
<proteinExistence type="predicted"/>
<keyword evidence="9" id="KW-1185">Reference proteome</keyword>
<protein>
    <submittedName>
        <fullName evidence="8">Two-component system response regulator</fullName>
    </submittedName>
</protein>
<evidence type="ECO:0000259" key="7">
    <source>
        <dbReference type="PROSITE" id="PS50110"/>
    </source>
</evidence>